<accession>J9DXB5</accession>
<feature type="compositionally biased region" description="Polar residues" evidence="1">
    <location>
        <begin position="48"/>
        <end position="59"/>
    </location>
</feature>
<reference evidence="5" key="5">
    <citation type="submission" date="2024-02" db="UniProtKB">
        <authorList>
            <consortium name="WormBaseParasite"/>
        </authorList>
    </citation>
    <scope>IDENTIFICATION</scope>
    <source>
        <strain evidence="5">pt0022</strain>
    </source>
</reference>
<evidence type="ECO:0000256" key="1">
    <source>
        <dbReference type="SAM" id="MobiDB-lite"/>
    </source>
</evidence>
<name>J9DXB5_WUCBA</name>
<reference evidence="4" key="3">
    <citation type="submission" date="2015-03" db="EMBL/GenBank/DDBJ databases">
        <title>Wuchereria bancrofti Genome Sequencing Papua New Guinea Strain.</title>
        <authorList>
            <person name="Small S.T."/>
            <person name="Serre D."/>
            <person name="Zimmerman P.A."/>
        </authorList>
    </citation>
    <scope>NUCLEOTIDE SEQUENCE [LARGE SCALE GENOMIC DNA]</scope>
    <source>
        <strain evidence="4">pt0022</strain>
    </source>
</reference>
<dbReference type="Proteomes" id="UP000093561">
    <property type="component" value="Unassembled WGS sequence"/>
</dbReference>
<reference evidence="2" key="2">
    <citation type="submission" date="2012-08" db="EMBL/GenBank/DDBJ databases">
        <title>The Genome Sequence of Wuchereria bancrofti.</title>
        <authorList>
            <consortium name="The Broad Institute Genome Sequencing Platform"/>
            <consortium name="Broad Institute Genome Sequencing Center for Infectious Disease"/>
            <person name="Nutman T.B."/>
            <person name="Fink D.L."/>
            <person name="Russ C."/>
            <person name="Young S."/>
            <person name="Zeng Q."/>
            <person name="Koehrsen M."/>
            <person name="Alvarado L."/>
            <person name="Berlin A."/>
            <person name="Borenstein D."/>
            <person name="Chapman S.B."/>
            <person name="Chen Z."/>
            <person name="Engels R."/>
            <person name="Freedman E."/>
            <person name="Gellesch M."/>
            <person name="Goldberg J."/>
            <person name="Griggs A."/>
            <person name="Gujja S."/>
            <person name="Heilman E.R."/>
            <person name="Heiman D."/>
            <person name="Hepburn T."/>
            <person name="Howarth C."/>
            <person name="Jen D."/>
            <person name="Larson L."/>
            <person name="Lewis B."/>
            <person name="Mehta T."/>
            <person name="Park D."/>
            <person name="Pearson M."/>
            <person name="Richards J."/>
            <person name="Roberts A."/>
            <person name="Saif S."/>
            <person name="Shea T."/>
            <person name="Shenoy N."/>
            <person name="Sisk P."/>
            <person name="Stolte C."/>
            <person name="Sykes S."/>
            <person name="Walk T."/>
            <person name="White J."/>
            <person name="Yandava C."/>
            <person name="Haas B."/>
            <person name="Henn M.R."/>
            <person name="Nusbaum C."/>
            <person name="Birren B."/>
        </authorList>
    </citation>
    <scope>NUCLEOTIDE SEQUENCE</scope>
</reference>
<evidence type="ECO:0000313" key="3">
    <source>
        <dbReference type="Proteomes" id="UP000004810"/>
    </source>
</evidence>
<protein>
    <submittedName>
        <fullName evidence="2 5">Uncharacterized protein</fullName>
    </submittedName>
</protein>
<dbReference type="AlphaFoldDB" id="J9DXB5"/>
<feature type="compositionally biased region" description="Low complexity" evidence="1">
    <location>
        <begin position="82"/>
        <end position="91"/>
    </location>
</feature>
<evidence type="ECO:0000313" key="5">
    <source>
        <dbReference type="WBParaSite" id="mrna-Wban_04408"/>
    </source>
</evidence>
<dbReference type="WBParaSite" id="mrna-Wban_04408">
    <property type="protein sequence ID" value="mrna-Wban_04408"/>
    <property type="gene ID" value="Wban_04408"/>
</dbReference>
<feature type="region of interest" description="Disordered" evidence="1">
    <location>
        <begin position="1"/>
        <end position="22"/>
    </location>
</feature>
<gene>
    <name evidence="2" type="ORF">WUBG_14735</name>
</gene>
<feature type="region of interest" description="Disordered" evidence="1">
    <location>
        <begin position="44"/>
        <end position="91"/>
    </location>
</feature>
<evidence type="ECO:0000313" key="4">
    <source>
        <dbReference type="Proteomes" id="UP000093561"/>
    </source>
</evidence>
<reference evidence="3" key="1">
    <citation type="submission" date="2012-08" db="EMBL/GenBank/DDBJ databases">
        <title>The Genome Sequence of Wuchereria bancrofti.</title>
        <authorList>
            <person name="Nutman T.B."/>
            <person name="Fink D.L."/>
            <person name="Russ C."/>
            <person name="Young S."/>
            <person name="Zeng Q."/>
            <person name="Koehrsen M."/>
            <person name="Alvarado L."/>
            <person name="Berlin A."/>
            <person name="Chapman S.B."/>
            <person name="Chen Z."/>
            <person name="Freedman E."/>
            <person name="Gellesch M."/>
            <person name="Goldberg J."/>
            <person name="Griggs A."/>
            <person name="Gujja S."/>
            <person name="Heilman E.R."/>
            <person name="Heiman D."/>
            <person name="Hepburn T."/>
            <person name="Howarth C."/>
            <person name="Jen D."/>
            <person name="Larson L."/>
            <person name="Lewis B."/>
            <person name="Mehta T."/>
            <person name="Park D."/>
            <person name="Pearson M."/>
            <person name="Roberts A."/>
            <person name="Saif S."/>
            <person name="Shea T."/>
            <person name="Shenoy N."/>
            <person name="Sisk P."/>
            <person name="Stolte C."/>
            <person name="Sykes S."/>
            <person name="Walk T."/>
            <person name="White J."/>
            <person name="Yandava C."/>
            <person name="Haas B."/>
            <person name="Henn M.R."/>
            <person name="Nusbaum C."/>
            <person name="Birren B."/>
        </authorList>
    </citation>
    <scope>NUCLEOTIDE SEQUENCE [LARGE SCALE GENOMIC DNA]</scope>
    <source>
        <strain evidence="3">NA</strain>
    </source>
</reference>
<evidence type="ECO:0000313" key="2">
    <source>
        <dbReference type="EMBL" id="EJW74363.1"/>
    </source>
</evidence>
<dbReference type="Proteomes" id="UP000004810">
    <property type="component" value="Unassembled WGS sequence"/>
</dbReference>
<reference evidence="4" key="4">
    <citation type="journal article" date="2016" name="Mol. Ecol.">
        <title>Population genomics of the filarial nematode parasite Wuchereria bancrofti from mosquitoes.</title>
        <authorList>
            <person name="Small S.T."/>
            <person name="Reimer L.J."/>
            <person name="Tisch D.J."/>
            <person name="King C.L."/>
            <person name="Christensen B.M."/>
            <person name="Siba P.M."/>
            <person name="Kazura J.W."/>
            <person name="Serre D."/>
            <person name="Zimmerman P.A."/>
        </authorList>
    </citation>
    <scope>NUCLEOTIDE SEQUENCE</scope>
    <source>
        <strain evidence="4">pt0022</strain>
    </source>
</reference>
<sequence>MKVTEEDEKLSHRLRRTGPKDSITIEVPLEAFVQEQQMRLVRMENNRYLESNKQQTSTYKNNNNNDNDSNNDNNVKDESNDNDNINDGINQ</sequence>
<dbReference type="EMBL" id="ADBV01012377">
    <property type="protein sequence ID" value="EJW74363.1"/>
    <property type="molecule type" value="Genomic_DNA"/>
</dbReference>
<organism evidence="2 3">
    <name type="scientific">Wuchereria bancrofti</name>
    <dbReference type="NCBI Taxonomy" id="6293"/>
    <lineage>
        <taxon>Eukaryota</taxon>
        <taxon>Metazoa</taxon>
        <taxon>Ecdysozoa</taxon>
        <taxon>Nematoda</taxon>
        <taxon>Chromadorea</taxon>
        <taxon>Rhabditida</taxon>
        <taxon>Spirurina</taxon>
        <taxon>Spiruromorpha</taxon>
        <taxon>Filarioidea</taxon>
        <taxon>Onchocercidae</taxon>
        <taxon>Wuchereria</taxon>
    </lineage>
</organism>
<proteinExistence type="predicted"/>
<feature type="compositionally biased region" description="Low complexity" evidence="1">
    <location>
        <begin position="60"/>
        <end position="73"/>
    </location>
</feature>